<dbReference type="PROSITE" id="PS50893">
    <property type="entry name" value="ABC_TRANSPORTER_2"/>
    <property type="match status" value="1"/>
</dbReference>
<evidence type="ECO:0000259" key="5">
    <source>
        <dbReference type="PROSITE" id="PS50893"/>
    </source>
</evidence>
<comment type="similarity">
    <text evidence="1">Belongs to the ABC transporter superfamily.</text>
</comment>
<dbReference type="PROSITE" id="PS00211">
    <property type="entry name" value="ABC_TRANSPORTER_1"/>
    <property type="match status" value="1"/>
</dbReference>
<reference evidence="7" key="1">
    <citation type="submission" date="2019-05" db="EMBL/GenBank/DDBJ databases">
        <title>Complete genome sequencing of Absiella argi strain JCM 30884.</title>
        <authorList>
            <person name="Sakamoto M."/>
            <person name="Murakami T."/>
            <person name="Mori H."/>
        </authorList>
    </citation>
    <scope>NUCLEOTIDE SEQUENCE [LARGE SCALE GENOMIC DNA]</scope>
    <source>
        <strain evidence="7">JCM 30884</strain>
    </source>
</reference>
<dbReference type="PANTHER" id="PTHR42711">
    <property type="entry name" value="ABC TRANSPORTER ATP-BINDING PROTEIN"/>
    <property type="match status" value="1"/>
</dbReference>
<dbReference type="GO" id="GO:0016887">
    <property type="term" value="F:ATP hydrolysis activity"/>
    <property type="evidence" value="ECO:0007669"/>
    <property type="project" value="InterPro"/>
</dbReference>
<evidence type="ECO:0000256" key="4">
    <source>
        <dbReference type="ARBA" id="ARBA00022840"/>
    </source>
</evidence>
<evidence type="ECO:0000256" key="3">
    <source>
        <dbReference type="ARBA" id="ARBA00022741"/>
    </source>
</evidence>
<dbReference type="EMBL" id="AP019695">
    <property type="protein sequence ID" value="BBK21636.1"/>
    <property type="molecule type" value="Genomic_DNA"/>
</dbReference>
<keyword evidence="7" id="KW-1185">Reference proteome</keyword>
<organism evidence="6 7">
    <name type="scientific">Amedibacterium intestinale</name>
    <dbReference type="NCBI Taxonomy" id="2583452"/>
    <lineage>
        <taxon>Bacteria</taxon>
        <taxon>Bacillati</taxon>
        <taxon>Bacillota</taxon>
        <taxon>Erysipelotrichia</taxon>
        <taxon>Erysipelotrichales</taxon>
        <taxon>Erysipelotrichaceae</taxon>
        <taxon>Amedibacterium</taxon>
    </lineage>
</organism>
<evidence type="ECO:0000313" key="7">
    <source>
        <dbReference type="Proteomes" id="UP000464754"/>
    </source>
</evidence>
<dbReference type="InterPro" id="IPR050763">
    <property type="entry name" value="ABC_transporter_ATP-binding"/>
</dbReference>
<dbReference type="Gene3D" id="3.40.50.300">
    <property type="entry name" value="P-loop containing nucleotide triphosphate hydrolases"/>
    <property type="match status" value="1"/>
</dbReference>
<keyword evidence="4 6" id="KW-0067">ATP-binding</keyword>
<dbReference type="Pfam" id="PF00005">
    <property type="entry name" value="ABC_tran"/>
    <property type="match status" value="1"/>
</dbReference>
<dbReference type="InterPro" id="IPR017871">
    <property type="entry name" value="ABC_transporter-like_CS"/>
</dbReference>
<feature type="domain" description="ABC transporter" evidence="5">
    <location>
        <begin position="4"/>
        <end position="229"/>
    </location>
</feature>
<dbReference type="PANTHER" id="PTHR42711:SF5">
    <property type="entry name" value="ABC TRANSPORTER ATP-BINDING PROTEIN NATA"/>
    <property type="match status" value="1"/>
</dbReference>
<dbReference type="SMART" id="SM00382">
    <property type="entry name" value="AAA"/>
    <property type="match status" value="1"/>
</dbReference>
<evidence type="ECO:0000256" key="2">
    <source>
        <dbReference type="ARBA" id="ARBA00022448"/>
    </source>
</evidence>
<dbReference type="SUPFAM" id="SSF52540">
    <property type="entry name" value="P-loop containing nucleoside triphosphate hydrolases"/>
    <property type="match status" value="1"/>
</dbReference>
<keyword evidence="2" id="KW-0813">Transport</keyword>
<dbReference type="Proteomes" id="UP000464754">
    <property type="component" value="Chromosome"/>
</dbReference>
<accession>A0A6N4TES3</accession>
<dbReference type="CDD" id="cd03230">
    <property type="entry name" value="ABC_DR_subfamily_A"/>
    <property type="match status" value="1"/>
</dbReference>
<proteinExistence type="inferred from homology"/>
<sequence>MNMIDIQHLTKDYGQGKGVFDVTLSIKKGEVYGYLGPNGAGKSTTMRHLMGFSKPQKGSVYIQEMDCWSEQKKIQRHVGYLPGEISFPDDMTGLAYLKLIAKMRKMNDFSYAEKLFSFFEIDPNTGMKRMSKGMKQKIGIIAAFMHDPDILLLDEPTSGLDPLMQNRFIELVEQEKMNGKTIILSSHIFDEVEKTCDRIGMIRNGKLIQEVTVDELRHSQFKTYKIELLDTLSFEKLKQAYPNAEHKEKHKQMIISINDSEINHLLSVLSTCHVAFLKEEKHTLEEYFMKFYGGDKND</sequence>
<protein>
    <submittedName>
        <fullName evidence="6">ABC transporter ATP-binding protein</fullName>
    </submittedName>
</protein>
<dbReference type="AlphaFoldDB" id="A0A6N4TES3"/>
<dbReference type="KEGG" id="aarg:Aargi30884_05390"/>
<evidence type="ECO:0000256" key="1">
    <source>
        <dbReference type="ARBA" id="ARBA00005417"/>
    </source>
</evidence>
<name>A0A6N4TES3_9FIRM</name>
<evidence type="ECO:0000313" key="6">
    <source>
        <dbReference type="EMBL" id="BBK21636.1"/>
    </source>
</evidence>
<gene>
    <name evidence="6" type="ORF">Aargi30884_05390</name>
</gene>
<dbReference type="GO" id="GO:0005524">
    <property type="term" value="F:ATP binding"/>
    <property type="evidence" value="ECO:0007669"/>
    <property type="project" value="UniProtKB-KW"/>
</dbReference>
<dbReference type="InterPro" id="IPR003439">
    <property type="entry name" value="ABC_transporter-like_ATP-bd"/>
</dbReference>
<keyword evidence="3" id="KW-0547">Nucleotide-binding</keyword>
<dbReference type="InterPro" id="IPR003593">
    <property type="entry name" value="AAA+_ATPase"/>
</dbReference>
<dbReference type="InterPro" id="IPR027417">
    <property type="entry name" value="P-loop_NTPase"/>
</dbReference>